<dbReference type="EMBL" id="JACJQH010000065">
    <property type="protein sequence ID" value="MBD2199677.1"/>
    <property type="molecule type" value="Genomic_DNA"/>
</dbReference>
<dbReference type="Proteomes" id="UP000658514">
    <property type="component" value="Unassembled WGS sequence"/>
</dbReference>
<sequence length="115" mass="12433">MNSLPKVAILGGPDVDARIELMDLLKTDFQVSAIGSEPLLQEKFSQAGFAYNLPIVVGGYPQIAKGSACSDRDRDGMPDEWELKHGFNPDNPLDGSQDADADGYTNVEKYLNGNS</sequence>
<evidence type="ECO:0000256" key="3">
    <source>
        <dbReference type="SAM" id="MobiDB-lite"/>
    </source>
</evidence>
<gene>
    <name evidence="4" type="ORF">H6G24_30100</name>
</gene>
<accession>A0ABR8AHZ6</accession>
<feature type="compositionally biased region" description="Basic and acidic residues" evidence="3">
    <location>
        <begin position="70"/>
        <end position="87"/>
    </location>
</feature>
<protein>
    <submittedName>
        <fullName evidence="4">Uncharacterized protein</fullName>
    </submittedName>
</protein>
<feature type="region of interest" description="Disordered" evidence="3">
    <location>
        <begin position="67"/>
        <end position="103"/>
    </location>
</feature>
<dbReference type="PANTHER" id="PTHR42970">
    <property type="entry name" value="PECTATE LYASE C-RELATED"/>
    <property type="match status" value="1"/>
</dbReference>
<proteinExistence type="predicted"/>
<evidence type="ECO:0000256" key="1">
    <source>
        <dbReference type="ARBA" id="ARBA00022723"/>
    </source>
</evidence>
<dbReference type="InterPro" id="IPR052063">
    <property type="entry name" value="Polysaccharide_Lyase_1"/>
</dbReference>
<organism evidence="4 5">
    <name type="scientific">Calothrix parietina FACHB-288</name>
    <dbReference type="NCBI Taxonomy" id="2692896"/>
    <lineage>
        <taxon>Bacteria</taxon>
        <taxon>Bacillati</taxon>
        <taxon>Cyanobacteriota</taxon>
        <taxon>Cyanophyceae</taxon>
        <taxon>Nostocales</taxon>
        <taxon>Calotrichaceae</taxon>
        <taxon>Calothrix</taxon>
    </lineage>
</organism>
<dbReference type="PANTHER" id="PTHR42970:SF1">
    <property type="entry name" value="PECTATE LYASE C-RELATED"/>
    <property type="match status" value="1"/>
</dbReference>
<keyword evidence="5" id="KW-1185">Reference proteome</keyword>
<evidence type="ECO:0000256" key="2">
    <source>
        <dbReference type="ARBA" id="ARBA00023180"/>
    </source>
</evidence>
<name>A0ABR8AHZ6_9CYAN</name>
<keyword evidence="1" id="KW-0479">Metal-binding</keyword>
<comment type="caution">
    <text evidence="4">The sequence shown here is derived from an EMBL/GenBank/DDBJ whole genome shotgun (WGS) entry which is preliminary data.</text>
</comment>
<dbReference type="RefSeq" id="WP_190549395.1">
    <property type="nucleotide sequence ID" value="NZ_CAWPNO010000101.1"/>
</dbReference>
<reference evidence="4 5" key="1">
    <citation type="journal article" date="2020" name="ISME J.">
        <title>Comparative genomics reveals insights into cyanobacterial evolution and habitat adaptation.</title>
        <authorList>
            <person name="Chen M.Y."/>
            <person name="Teng W.K."/>
            <person name="Zhao L."/>
            <person name="Hu C.X."/>
            <person name="Zhou Y.K."/>
            <person name="Han B.P."/>
            <person name="Song L.R."/>
            <person name="Shu W.S."/>
        </authorList>
    </citation>
    <scope>NUCLEOTIDE SEQUENCE [LARGE SCALE GENOMIC DNA]</scope>
    <source>
        <strain evidence="4 5">FACHB-288</strain>
    </source>
</reference>
<evidence type="ECO:0000313" key="5">
    <source>
        <dbReference type="Proteomes" id="UP000658514"/>
    </source>
</evidence>
<evidence type="ECO:0000313" key="4">
    <source>
        <dbReference type="EMBL" id="MBD2199677.1"/>
    </source>
</evidence>
<keyword evidence="2" id="KW-0325">Glycoprotein</keyword>